<dbReference type="OrthoDB" id="2789670at2759"/>
<dbReference type="PROSITE" id="PS00086">
    <property type="entry name" value="CYTOCHROME_P450"/>
    <property type="match status" value="1"/>
</dbReference>
<gene>
    <name evidence="11" type="ORF">BD626DRAFT_166741</name>
</gene>
<comment type="cofactor">
    <cofactor evidence="1 9">
        <name>heme</name>
        <dbReference type="ChEBI" id="CHEBI:30413"/>
    </cofactor>
</comment>
<dbReference type="Gene3D" id="1.10.630.10">
    <property type="entry name" value="Cytochrome P450"/>
    <property type="match status" value="1"/>
</dbReference>
<evidence type="ECO:0000256" key="5">
    <source>
        <dbReference type="ARBA" id="ARBA00022723"/>
    </source>
</evidence>
<dbReference type="EMBL" id="VDMD01000003">
    <property type="protein sequence ID" value="TRM66939.1"/>
    <property type="molecule type" value="Genomic_DNA"/>
</dbReference>
<dbReference type="AlphaFoldDB" id="A0A550CQC0"/>
<keyword evidence="4 9" id="KW-0349">Heme</keyword>
<dbReference type="InterPro" id="IPR017972">
    <property type="entry name" value="Cyt_P450_CS"/>
</dbReference>
<evidence type="ECO:0000313" key="11">
    <source>
        <dbReference type="EMBL" id="TRM66939.1"/>
    </source>
</evidence>
<evidence type="ECO:0000256" key="6">
    <source>
        <dbReference type="ARBA" id="ARBA00023002"/>
    </source>
</evidence>
<keyword evidence="6 10" id="KW-0560">Oxidoreductase</keyword>
<dbReference type="GO" id="GO:0020037">
    <property type="term" value="F:heme binding"/>
    <property type="evidence" value="ECO:0007669"/>
    <property type="project" value="InterPro"/>
</dbReference>
<evidence type="ECO:0000256" key="10">
    <source>
        <dbReference type="RuleBase" id="RU000461"/>
    </source>
</evidence>
<keyword evidence="7 9" id="KW-0408">Iron</keyword>
<dbReference type="CDD" id="cd11065">
    <property type="entry name" value="CYP64-like"/>
    <property type="match status" value="1"/>
</dbReference>
<comment type="similarity">
    <text evidence="3 10">Belongs to the cytochrome P450 family.</text>
</comment>
<reference evidence="11 12" key="1">
    <citation type="journal article" date="2019" name="New Phytol.">
        <title>Comparative genomics reveals unique wood-decay strategies and fruiting body development in the Schizophyllaceae.</title>
        <authorList>
            <person name="Almasi E."/>
            <person name="Sahu N."/>
            <person name="Krizsan K."/>
            <person name="Balint B."/>
            <person name="Kovacs G.M."/>
            <person name="Kiss B."/>
            <person name="Cseklye J."/>
            <person name="Drula E."/>
            <person name="Henrissat B."/>
            <person name="Nagy I."/>
            <person name="Chovatia M."/>
            <person name="Adam C."/>
            <person name="LaButti K."/>
            <person name="Lipzen A."/>
            <person name="Riley R."/>
            <person name="Grigoriev I.V."/>
            <person name="Nagy L.G."/>
        </authorList>
    </citation>
    <scope>NUCLEOTIDE SEQUENCE [LARGE SCALE GENOMIC DNA]</scope>
    <source>
        <strain evidence="11 12">NL-1724</strain>
    </source>
</reference>
<accession>A0A550CQC0</accession>
<dbReference type="GO" id="GO:0005506">
    <property type="term" value="F:iron ion binding"/>
    <property type="evidence" value="ECO:0007669"/>
    <property type="project" value="InterPro"/>
</dbReference>
<evidence type="ECO:0000313" key="12">
    <source>
        <dbReference type="Proteomes" id="UP000320762"/>
    </source>
</evidence>
<dbReference type="Pfam" id="PF00067">
    <property type="entry name" value="p450"/>
    <property type="match status" value="1"/>
</dbReference>
<dbReference type="InterPro" id="IPR002401">
    <property type="entry name" value="Cyt_P450_E_grp-I"/>
</dbReference>
<organism evidence="11 12">
    <name type="scientific">Schizophyllum amplum</name>
    <dbReference type="NCBI Taxonomy" id="97359"/>
    <lineage>
        <taxon>Eukaryota</taxon>
        <taxon>Fungi</taxon>
        <taxon>Dikarya</taxon>
        <taxon>Basidiomycota</taxon>
        <taxon>Agaricomycotina</taxon>
        <taxon>Agaricomycetes</taxon>
        <taxon>Agaricomycetidae</taxon>
        <taxon>Agaricales</taxon>
        <taxon>Schizophyllaceae</taxon>
        <taxon>Schizophyllum</taxon>
    </lineage>
</organism>
<evidence type="ECO:0000256" key="1">
    <source>
        <dbReference type="ARBA" id="ARBA00001971"/>
    </source>
</evidence>
<protein>
    <submittedName>
        <fullName evidence="11">Cytochrome P450</fullName>
    </submittedName>
</protein>
<dbReference type="GO" id="GO:0016705">
    <property type="term" value="F:oxidoreductase activity, acting on paired donors, with incorporation or reduction of molecular oxygen"/>
    <property type="evidence" value="ECO:0007669"/>
    <property type="project" value="InterPro"/>
</dbReference>
<evidence type="ECO:0000256" key="4">
    <source>
        <dbReference type="ARBA" id="ARBA00022617"/>
    </source>
</evidence>
<comment type="pathway">
    <text evidence="2">Secondary metabolite biosynthesis.</text>
</comment>
<dbReference type="InterPro" id="IPR036396">
    <property type="entry name" value="Cyt_P450_sf"/>
</dbReference>
<dbReference type="InterPro" id="IPR001128">
    <property type="entry name" value="Cyt_P450"/>
</dbReference>
<evidence type="ECO:0000256" key="2">
    <source>
        <dbReference type="ARBA" id="ARBA00005179"/>
    </source>
</evidence>
<dbReference type="PANTHER" id="PTHR46300">
    <property type="entry name" value="P450, PUTATIVE (EUROFUNG)-RELATED-RELATED"/>
    <property type="match status" value="1"/>
</dbReference>
<dbReference type="Proteomes" id="UP000320762">
    <property type="component" value="Unassembled WGS sequence"/>
</dbReference>
<comment type="caution">
    <text evidence="11">The sequence shown here is derived from an EMBL/GenBank/DDBJ whole genome shotgun (WGS) entry which is preliminary data.</text>
</comment>
<sequence length="515" mass="57852">MAQTLICQAILATAVVYAIRRWLGKPGSGYPLPPGPPAYPLIGHLGVLPQYAAERAFAQWSKEYGSDVLYFNVFGQSIVVLNSVKAAEDLLDKRGAIYSDRPPFTYFDLMGWHDNLPFLSSKDPRFPVHRRIFQNDFSKTESRKYEEIQLLEVRKLVKSLVEKSQDWQRLFRTFTVAVTIRVLTGHEIKSSDDNYVKYTDDITKAATEGGAPGATGVDILPWLIHLPTWCDPTGSTALIHKWKHAKHKMNTVPYTRVVQEMNDGTAKPSFLRSVLEEEERRSQSGEPRLLTEKGIQGVSGAVYTAAQETTLDSLTIFIFAIVNHPEVQEKAKAELEAVVGPTRMPDFADRPHLPYLERIVLETFRFWPVIPIAPHKVTEDDIYEGMFIPKGSTVTYNAYAMAHDETTYSNHWRFNPDRYLSKEDGGLGEPLPEGHFGFGRRVCPGRYMAEASIFIAIASMLHVLTIGKARDEDGREITIDPATAEYTSGLASHPTKVLCNIFPTSDQRANLAMES</sequence>
<dbReference type="SUPFAM" id="SSF48264">
    <property type="entry name" value="Cytochrome P450"/>
    <property type="match status" value="1"/>
</dbReference>
<name>A0A550CQC0_9AGAR</name>
<dbReference type="GO" id="GO:0004497">
    <property type="term" value="F:monooxygenase activity"/>
    <property type="evidence" value="ECO:0007669"/>
    <property type="project" value="UniProtKB-KW"/>
</dbReference>
<dbReference type="InterPro" id="IPR050364">
    <property type="entry name" value="Cytochrome_P450_fung"/>
</dbReference>
<keyword evidence="12" id="KW-1185">Reference proteome</keyword>
<evidence type="ECO:0000256" key="7">
    <source>
        <dbReference type="ARBA" id="ARBA00023004"/>
    </source>
</evidence>
<evidence type="ECO:0000256" key="8">
    <source>
        <dbReference type="ARBA" id="ARBA00023033"/>
    </source>
</evidence>
<keyword evidence="5 9" id="KW-0479">Metal-binding</keyword>
<evidence type="ECO:0000256" key="3">
    <source>
        <dbReference type="ARBA" id="ARBA00010617"/>
    </source>
</evidence>
<dbReference type="STRING" id="97359.A0A550CQC0"/>
<keyword evidence="8 10" id="KW-0503">Monooxygenase</keyword>
<dbReference type="PRINTS" id="PR00463">
    <property type="entry name" value="EP450I"/>
</dbReference>
<dbReference type="PANTHER" id="PTHR46300:SF5">
    <property type="entry name" value="CYTOCHROME P450"/>
    <property type="match status" value="1"/>
</dbReference>
<feature type="binding site" description="axial binding residue" evidence="9">
    <location>
        <position position="443"/>
    </location>
    <ligand>
        <name>heme</name>
        <dbReference type="ChEBI" id="CHEBI:30413"/>
    </ligand>
    <ligandPart>
        <name>Fe</name>
        <dbReference type="ChEBI" id="CHEBI:18248"/>
    </ligandPart>
</feature>
<evidence type="ECO:0000256" key="9">
    <source>
        <dbReference type="PIRSR" id="PIRSR602401-1"/>
    </source>
</evidence>
<proteinExistence type="inferred from homology"/>